<dbReference type="InterPro" id="IPR054168">
    <property type="entry name" value="PG_1098_Fer"/>
</dbReference>
<dbReference type="RefSeq" id="WP_342158174.1">
    <property type="nucleotide sequence ID" value="NZ_JBCDNA010000001.1"/>
</dbReference>
<dbReference type="GO" id="GO:0008168">
    <property type="term" value="F:methyltransferase activity"/>
    <property type="evidence" value="ECO:0007669"/>
    <property type="project" value="UniProtKB-KW"/>
</dbReference>
<sequence>MNTKLLHTEVQQFIQDNLQKDLPSLILKGSPFKEISIQELAGQILSKSKCQRKLPTWFQTRGIYYPKPVSIEQTSSEITAEYKSALVDGDSLIDLTGGFGVDSYYFSKKIDKVVHCEKDKDLSDIAAYNFKVLGAFNIDCKHKDGIDFLTNANNDYDWIYVDPSRRSSNQAKVFKLEDCLPDVTLHLDVFFKRSSHIMIKLSPFLDITSTINSLKFVKEVHIIAVKNEVKELIFLIEKGYKGPINLRAVHMINQSTEAFEGSFPSHREATYSLPKKYLYEPNSAILKSGLFNEVSYQLGIDKLHVNSHLYTSNEMKNFPGRSFMIQSVTRYNKKLIKKAFGFSKANITTRNFHESVAGIRKKTGLKEGGDDYLFFTTDLQDKAVVIHCKKV</sequence>
<evidence type="ECO:0000313" key="4">
    <source>
        <dbReference type="Proteomes" id="UP001474120"/>
    </source>
</evidence>
<comment type="caution">
    <text evidence="3">The sequence shown here is derived from an EMBL/GenBank/DDBJ whole genome shotgun (WGS) entry which is preliminary data.</text>
</comment>
<protein>
    <submittedName>
        <fullName evidence="3">Class I SAM-dependent methyltransferase</fullName>
    </submittedName>
</protein>
<evidence type="ECO:0000313" key="3">
    <source>
        <dbReference type="EMBL" id="MEL4454599.1"/>
    </source>
</evidence>
<organism evidence="3 4">
    <name type="scientific">Lutimonas vermicola</name>
    <dbReference type="NCBI Taxonomy" id="414288"/>
    <lineage>
        <taxon>Bacteria</taxon>
        <taxon>Pseudomonadati</taxon>
        <taxon>Bacteroidota</taxon>
        <taxon>Flavobacteriia</taxon>
        <taxon>Flavobacteriales</taxon>
        <taxon>Flavobacteriaceae</taxon>
        <taxon>Lutimonas</taxon>
    </lineage>
</organism>
<dbReference type="GO" id="GO:0032259">
    <property type="term" value="P:methylation"/>
    <property type="evidence" value="ECO:0007669"/>
    <property type="project" value="UniProtKB-KW"/>
</dbReference>
<dbReference type="Pfam" id="PF18096">
    <property type="entry name" value="Thump_like"/>
    <property type="match status" value="1"/>
</dbReference>
<reference evidence="3 4" key="1">
    <citation type="submission" date="2024-04" db="EMBL/GenBank/DDBJ databases">
        <title>whole genome sequencing of Lutimonas vermicola strain IMCC1616.</title>
        <authorList>
            <person name="Bae S.S."/>
        </authorList>
    </citation>
    <scope>NUCLEOTIDE SEQUENCE [LARGE SCALE GENOMIC DNA]</scope>
    <source>
        <strain evidence="3 4">IMCC1616</strain>
    </source>
</reference>
<dbReference type="EMBL" id="JBCDNA010000001">
    <property type="protein sequence ID" value="MEL4454599.1"/>
    <property type="molecule type" value="Genomic_DNA"/>
</dbReference>
<feature type="domain" description="THUMP-like" evidence="1">
    <location>
        <begin position="320"/>
        <end position="390"/>
    </location>
</feature>
<dbReference type="InterPro" id="IPR041497">
    <property type="entry name" value="Thump-like"/>
</dbReference>
<evidence type="ECO:0000259" key="1">
    <source>
        <dbReference type="Pfam" id="PF18096"/>
    </source>
</evidence>
<keyword evidence="4" id="KW-1185">Reference proteome</keyword>
<name>A0ABU9KWX1_9FLAO</name>
<dbReference type="Gene3D" id="1.10.10.1110">
    <property type="entry name" value="Methyltransferase PG1098, N-terminal domain"/>
    <property type="match status" value="1"/>
</dbReference>
<keyword evidence="3" id="KW-0489">Methyltransferase</keyword>
<evidence type="ECO:0000259" key="2">
    <source>
        <dbReference type="Pfam" id="PF22013"/>
    </source>
</evidence>
<dbReference type="InterPro" id="IPR029063">
    <property type="entry name" value="SAM-dependent_MTases_sf"/>
</dbReference>
<gene>
    <name evidence="3" type="ORF">AABB81_01735</name>
</gene>
<dbReference type="Pfam" id="PF22013">
    <property type="entry name" value="PG_1098_Fer"/>
    <property type="match status" value="1"/>
</dbReference>
<keyword evidence="3" id="KW-0808">Transferase</keyword>
<dbReference type="Proteomes" id="UP001474120">
    <property type="component" value="Unassembled WGS sequence"/>
</dbReference>
<dbReference type="Gene3D" id="3.40.50.150">
    <property type="entry name" value="Vaccinia Virus protein VP39"/>
    <property type="match status" value="1"/>
</dbReference>
<dbReference type="SUPFAM" id="SSF53335">
    <property type="entry name" value="S-adenosyl-L-methionine-dependent methyltransferases"/>
    <property type="match status" value="1"/>
</dbReference>
<accession>A0ABU9KWX1</accession>
<proteinExistence type="predicted"/>
<feature type="domain" description="PG-1098 ferredoxin-like" evidence="2">
    <location>
        <begin position="277"/>
        <end position="319"/>
    </location>
</feature>